<name>A0ABS3IEA1_9MICO</name>
<evidence type="ECO:0000259" key="3">
    <source>
        <dbReference type="PROSITE" id="PS51462"/>
    </source>
</evidence>
<dbReference type="SUPFAM" id="SSF55811">
    <property type="entry name" value="Nudix"/>
    <property type="match status" value="1"/>
</dbReference>
<dbReference type="Proteomes" id="UP000664617">
    <property type="component" value="Unassembled WGS sequence"/>
</dbReference>
<comment type="cofactor">
    <cofactor evidence="1">
        <name>Mg(2+)</name>
        <dbReference type="ChEBI" id="CHEBI:18420"/>
    </cofactor>
</comment>
<organism evidence="4 5">
    <name type="scientific">Myceligenerans salitolerans</name>
    <dbReference type="NCBI Taxonomy" id="1230528"/>
    <lineage>
        <taxon>Bacteria</taxon>
        <taxon>Bacillati</taxon>
        <taxon>Actinomycetota</taxon>
        <taxon>Actinomycetes</taxon>
        <taxon>Micrococcales</taxon>
        <taxon>Promicromonosporaceae</taxon>
        <taxon>Myceligenerans</taxon>
    </lineage>
</organism>
<dbReference type="RefSeq" id="WP_207276618.1">
    <property type="nucleotide sequence ID" value="NZ_JAFMPK010000047.1"/>
</dbReference>
<accession>A0ABS3IEA1</accession>
<dbReference type="PANTHER" id="PTHR43046:SF14">
    <property type="entry name" value="MUTT_NUDIX FAMILY PROTEIN"/>
    <property type="match status" value="1"/>
</dbReference>
<sequence>MSAAVGIKVGRRGARGIVIDDVGRLVLIKRTKPGQDPYWTSPGGGVEESDATVEDALRRELAEELGATADGYQRVFVSSDLTDAGVAIQYFFVARLRSLNLTERYGSEFSKPERGGYDLDYVPLTDDSLGAIDLKPAALKEFVLANRDALLAEAGFAA</sequence>
<feature type="domain" description="Nudix hydrolase" evidence="3">
    <location>
        <begin position="10"/>
        <end position="157"/>
    </location>
</feature>
<dbReference type="PROSITE" id="PS51462">
    <property type="entry name" value="NUDIX"/>
    <property type="match status" value="1"/>
</dbReference>
<keyword evidence="5" id="KW-1185">Reference proteome</keyword>
<dbReference type="Pfam" id="PF00293">
    <property type="entry name" value="NUDIX"/>
    <property type="match status" value="1"/>
</dbReference>
<dbReference type="InterPro" id="IPR000086">
    <property type="entry name" value="NUDIX_hydrolase_dom"/>
</dbReference>
<evidence type="ECO:0000256" key="1">
    <source>
        <dbReference type="ARBA" id="ARBA00001946"/>
    </source>
</evidence>
<dbReference type="PANTHER" id="PTHR43046">
    <property type="entry name" value="GDP-MANNOSE MANNOSYL HYDROLASE"/>
    <property type="match status" value="1"/>
</dbReference>
<dbReference type="InterPro" id="IPR015797">
    <property type="entry name" value="NUDIX_hydrolase-like_dom_sf"/>
</dbReference>
<evidence type="ECO:0000313" key="5">
    <source>
        <dbReference type="Proteomes" id="UP000664617"/>
    </source>
</evidence>
<protein>
    <submittedName>
        <fullName evidence="4">NUDIX hydrolase</fullName>
    </submittedName>
</protein>
<dbReference type="Gene3D" id="3.90.79.10">
    <property type="entry name" value="Nucleoside Triphosphate Pyrophosphohydrolase"/>
    <property type="match status" value="1"/>
</dbReference>
<gene>
    <name evidence="4" type="ORF">J0911_16915</name>
</gene>
<evidence type="ECO:0000256" key="2">
    <source>
        <dbReference type="ARBA" id="ARBA00022801"/>
    </source>
</evidence>
<keyword evidence="2 4" id="KW-0378">Hydrolase</keyword>
<dbReference type="GO" id="GO:0016787">
    <property type="term" value="F:hydrolase activity"/>
    <property type="evidence" value="ECO:0007669"/>
    <property type="project" value="UniProtKB-KW"/>
</dbReference>
<evidence type="ECO:0000313" key="4">
    <source>
        <dbReference type="EMBL" id="MBO0610709.1"/>
    </source>
</evidence>
<reference evidence="5" key="1">
    <citation type="submission" date="2023-07" db="EMBL/GenBank/DDBJ databases">
        <title>Myceligenerans salitolerans sp. nov., a halotolerant actinomycete isolated from a salt lake in Xinjiang, China.</title>
        <authorList>
            <person name="Guan T."/>
        </authorList>
    </citation>
    <scope>NUCLEOTIDE SEQUENCE [LARGE SCALE GENOMIC DNA]</scope>
    <source>
        <strain evidence="5">XHU 5031</strain>
    </source>
</reference>
<comment type="caution">
    <text evidence="4">The sequence shown here is derived from an EMBL/GenBank/DDBJ whole genome shotgun (WGS) entry which is preliminary data.</text>
</comment>
<proteinExistence type="predicted"/>
<dbReference type="EMBL" id="JAFMPK010000047">
    <property type="protein sequence ID" value="MBO0610709.1"/>
    <property type="molecule type" value="Genomic_DNA"/>
</dbReference>